<dbReference type="InterPro" id="IPR027281">
    <property type="entry name" value="Lys1"/>
</dbReference>
<comment type="catalytic activity">
    <reaction evidence="9">
        <text>L-saccharopine + NAD(+) + H2O = L-lysine + 2-oxoglutarate + NADH + H(+)</text>
        <dbReference type="Rhea" id="RHEA:12440"/>
        <dbReference type="ChEBI" id="CHEBI:15377"/>
        <dbReference type="ChEBI" id="CHEBI:15378"/>
        <dbReference type="ChEBI" id="CHEBI:16810"/>
        <dbReference type="ChEBI" id="CHEBI:32551"/>
        <dbReference type="ChEBI" id="CHEBI:57540"/>
        <dbReference type="ChEBI" id="CHEBI:57945"/>
        <dbReference type="ChEBI" id="CHEBI:57951"/>
        <dbReference type="EC" id="1.5.1.7"/>
    </reaction>
</comment>
<evidence type="ECO:0000256" key="1">
    <source>
        <dbReference type="ARBA" id="ARBA00004884"/>
    </source>
</evidence>
<dbReference type="STRING" id="1150112.SAMN04487893_10743"/>
<evidence type="ECO:0000313" key="14">
    <source>
        <dbReference type="EMBL" id="SFJ41089.1"/>
    </source>
</evidence>
<dbReference type="GO" id="GO:0004754">
    <property type="term" value="F:saccharopine dehydrogenase (NAD+, L-lysine-forming) activity"/>
    <property type="evidence" value="ECO:0007669"/>
    <property type="project" value="UniProtKB-EC"/>
</dbReference>
<dbReference type="GO" id="GO:0019878">
    <property type="term" value="P:lysine biosynthetic process via aminoadipic acid"/>
    <property type="evidence" value="ECO:0007669"/>
    <property type="project" value="UniProtKB-UniPathway"/>
</dbReference>
<dbReference type="SUPFAM" id="SSF52283">
    <property type="entry name" value="Formate/glycerate dehydrogenase catalytic domain-like"/>
    <property type="match status" value="1"/>
</dbReference>
<dbReference type="InterPro" id="IPR036291">
    <property type="entry name" value="NAD(P)-bd_dom_sf"/>
</dbReference>
<evidence type="ECO:0000256" key="10">
    <source>
        <dbReference type="PIRSR" id="PIRSR018250-1"/>
    </source>
</evidence>
<evidence type="ECO:0000256" key="6">
    <source>
        <dbReference type="ARBA" id="ARBA00023002"/>
    </source>
</evidence>
<dbReference type="InterPro" id="IPR007886">
    <property type="entry name" value="AlaDH/PNT_N"/>
</dbReference>
<feature type="active site" description="Proton donor" evidence="10">
    <location>
        <position position="90"/>
    </location>
</feature>
<keyword evidence="15" id="KW-1185">Reference proteome</keyword>
<dbReference type="Pfam" id="PF05222">
    <property type="entry name" value="AlaDh_PNT_N"/>
    <property type="match status" value="1"/>
</dbReference>
<comment type="pathway">
    <text evidence="1">Amino-acid biosynthesis; L-lysine biosynthesis via AAA pathway; L-lysine from L-alpha-aminoadipate (fungal route): step 3/3.</text>
</comment>
<evidence type="ECO:0000313" key="15">
    <source>
        <dbReference type="Proteomes" id="UP000243887"/>
    </source>
</evidence>
<dbReference type="PANTHER" id="PTHR11133">
    <property type="entry name" value="SACCHAROPINE DEHYDROGENASE"/>
    <property type="match status" value="1"/>
</dbReference>
<evidence type="ECO:0000256" key="5">
    <source>
        <dbReference type="ARBA" id="ARBA00022605"/>
    </source>
</evidence>
<reference evidence="15" key="1">
    <citation type="submission" date="2016-10" db="EMBL/GenBank/DDBJ databases">
        <authorList>
            <person name="Varghese N."/>
            <person name="Submissions S."/>
        </authorList>
    </citation>
    <scope>NUCLEOTIDE SEQUENCE [LARGE SCALE GENOMIC DNA]</scope>
    <source>
        <strain evidence="15">DSM 26542</strain>
    </source>
</reference>
<feature type="domain" description="Alanine dehydrogenase/pyridine nucleotide transhydrogenase NAD(H)-binding" evidence="12">
    <location>
        <begin position="167"/>
        <end position="339"/>
    </location>
</feature>
<dbReference type="PIRSF" id="PIRSF018250">
    <property type="entry name" value="Saccharopine_DH_Lys"/>
    <property type="match status" value="1"/>
</dbReference>
<dbReference type="RefSeq" id="WP_090678830.1">
    <property type="nucleotide sequence ID" value="NZ_FORU01000007.1"/>
</dbReference>
<keyword evidence="5" id="KW-0028">Amino-acid biosynthesis</keyword>
<keyword evidence="11" id="KW-0520">NAD</keyword>
<dbReference type="UniPathway" id="UPA00033">
    <property type="reaction ID" value="UER00034"/>
</dbReference>
<feature type="active site" description="Proton acceptor" evidence="10">
    <location>
        <position position="72"/>
    </location>
</feature>
<organism evidence="14 15">
    <name type="scientific">Myroides guanonis</name>
    <dbReference type="NCBI Taxonomy" id="1150112"/>
    <lineage>
        <taxon>Bacteria</taxon>
        <taxon>Pseudomonadati</taxon>
        <taxon>Bacteroidota</taxon>
        <taxon>Flavobacteriia</taxon>
        <taxon>Flavobacteriales</taxon>
        <taxon>Flavobacteriaceae</taxon>
        <taxon>Myroides</taxon>
    </lineage>
</organism>
<sequence>MKIGIIRERKNPPDRRAVFSPSKASEVMKEYPDVEIVVEKSDNRFFSDDSYRESGIKVVDDLSDCDILLGVKEVPIDALIPNKTYFFFSHTIKKQKHNRKLLQACLEKNIRLIDFETLVDDSGHRLIGFGRYAGIVGAYNTLRTFGIKYELFNLVKAEGLQHQNELIERLKRPYLPPIKIVLTGFGKVGKGAKEMLDGMKMKEVSIDDFLSKSYDVPVYTHIDTKDYYKRIDGQDFDKQDFYLHPEKYTSNFERFSQEADVFIAGHFYKNGSPKILTREMLNAAKNTIKVIGDISCDVDNGPIDSTLRVSTIAEPFYGYYPRTGEEVHFEHPGAVVVMAIDNLPCELPQDATDGFGEMFTELILPEILKIERSEILNRATITENGKLRERYLYLEDYVNA</sequence>
<evidence type="ECO:0000256" key="3">
    <source>
        <dbReference type="ARBA" id="ARBA00012847"/>
    </source>
</evidence>
<dbReference type="SMART" id="SM01003">
    <property type="entry name" value="AlaDh_PNT_N"/>
    <property type="match status" value="1"/>
</dbReference>
<dbReference type="SMART" id="SM01002">
    <property type="entry name" value="AlaDh_PNT_C"/>
    <property type="match status" value="1"/>
</dbReference>
<evidence type="ECO:0000256" key="8">
    <source>
        <dbReference type="ARBA" id="ARBA00033228"/>
    </source>
</evidence>
<evidence type="ECO:0000256" key="7">
    <source>
        <dbReference type="ARBA" id="ARBA00023157"/>
    </source>
</evidence>
<feature type="domain" description="Alanine dehydrogenase/pyridine nucleotide transhydrogenase N-terminal" evidence="13">
    <location>
        <begin position="4"/>
        <end position="136"/>
    </location>
</feature>
<gene>
    <name evidence="14" type="ORF">SAMN04487893_10743</name>
</gene>
<dbReference type="InterPro" id="IPR007698">
    <property type="entry name" value="AlaDH/PNT_NAD(H)-bd"/>
</dbReference>
<evidence type="ECO:0000256" key="11">
    <source>
        <dbReference type="PIRSR" id="PIRSR018250-3"/>
    </source>
</evidence>
<dbReference type="SUPFAM" id="SSF51735">
    <property type="entry name" value="NAD(P)-binding Rossmann-fold domains"/>
    <property type="match status" value="1"/>
</dbReference>
<evidence type="ECO:0000259" key="13">
    <source>
        <dbReference type="SMART" id="SM01003"/>
    </source>
</evidence>
<dbReference type="PANTHER" id="PTHR11133:SF22">
    <property type="entry name" value="ALPHA-AMINOADIPIC SEMIALDEHYDE SYNTHASE, MITOCHONDRIAL"/>
    <property type="match status" value="1"/>
</dbReference>
<keyword evidence="7" id="KW-1015">Disulfide bond</keyword>
<dbReference type="EC" id="1.5.1.7" evidence="3"/>
<proteinExistence type="predicted"/>
<dbReference type="Gene3D" id="3.40.50.720">
    <property type="entry name" value="NAD(P)-binding Rossmann-like Domain"/>
    <property type="match status" value="2"/>
</dbReference>
<evidence type="ECO:0000256" key="9">
    <source>
        <dbReference type="ARBA" id="ARBA00047860"/>
    </source>
</evidence>
<dbReference type="OrthoDB" id="1141481at2"/>
<dbReference type="EMBL" id="FORU01000007">
    <property type="protein sequence ID" value="SFJ41089.1"/>
    <property type="molecule type" value="Genomic_DNA"/>
</dbReference>
<evidence type="ECO:0000256" key="2">
    <source>
        <dbReference type="ARBA" id="ARBA00011245"/>
    </source>
</evidence>
<feature type="binding site" evidence="11">
    <location>
        <begin position="340"/>
        <end position="343"/>
    </location>
    <ligand>
        <name>NAD(+)</name>
        <dbReference type="ChEBI" id="CHEBI:57540"/>
    </ligand>
</feature>
<evidence type="ECO:0000259" key="12">
    <source>
        <dbReference type="SMART" id="SM01002"/>
    </source>
</evidence>
<dbReference type="Proteomes" id="UP000243887">
    <property type="component" value="Unassembled WGS sequence"/>
</dbReference>
<protein>
    <recommendedName>
        <fullName evidence="4">Saccharopine dehydrogenase [NAD(+), L-lysine-forming]</fullName>
        <ecNumber evidence="3">1.5.1.7</ecNumber>
    </recommendedName>
    <alternativeName>
        <fullName evidence="8">Lysine--2-oxoglutarate reductase</fullName>
    </alternativeName>
</protein>
<dbReference type="CDD" id="cd05199">
    <property type="entry name" value="SDH_like"/>
    <property type="match status" value="1"/>
</dbReference>
<keyword evidence="6" id="KW-0560">Oxidoreductase</keyword>
<dbReference type="AlphaFoldDB" id="A0A1I3R618"/>
<name>A0A1I3R618_9FLAO</name>
<dbReference type="InterPro" id="IPR051168">
    <property type="entry name" value="AASS"/>
</dbReference>
<feature type="binding site" evidence="11">
    <location>
        <position position="226"/>
    </location>
    <ligand>
        <name>NAD(+)</name>
        <dbReference type="ChEBI" id="CHEBI:57540"/>
    </ligand>
</feature>
<comment type="subunit">
    <text evidence="2">Monomer.</text>
</comment>
<accession>A0A1I3R618</accession>
<evidence type="ECO:0000256" key="4">
    <source>
        <dbReference type="ARBA" id="ARBA00021221"/>
    </source>
</evidence>